<reference evidence="1" key="1">
    <citation type="journal article" date="2020" name="Nature">
        <title>Giant virus diversity and host interactions through global metagenomics.</title>
        <authorList>
            <person name="Schulz F."/>
            <person name="Roux S."/>
            <person name="Paez-Espino D."/>
            <person name="Jungbluth S."/>
            <person name="Walsh D.A."/>
            <person name="Denef V.J."/>
            <person name="McMahon K.D."/>
            <person name="Konstantinidis K.T."/>
            <person name="Eloe-Fadrosh E.A."/>
            <person name="Kyrpides N.C."/>
            <person name="Woyke T."/>
        </authorList>
    </citation>
    <scope>NUCLEOTIDE SEQUENCE</scope>
    <source>
        <strain evidence="1">GVMAG-M-3300023179-92</strain>
    </source>
</reference>
<evidence type="ECO:0000313" key="1">
    <source>
        <dbReference type="EMBL" id="QHT78763.1"/>
    </source>
</evidence>
<dbReference type="AlphaFoldDB" id="A0A6C0HFF8"/>
<dbReference type="Pfam" id="PF15054">
    <property type="entry name" value="DUF4535"/>
    <property type="match status" value="1"/>
</dbReference>
<dbReference type="InterPro" id="IPR027854">
    <property type="entry name" value="STMP1"/>
</dbReference>
<proteinExistence type="predicted"/>
<accession>A0A6C0HFF8</accession>
<dbReference type="EMBL" id="MN739937">
    <property type="protein sequence ID" value="QHT78763.1"/>
    <property type="molecule type" value="Genomic_DNA"/>
</dbReference>
<name>A0A6C0HFF8_9ZZZZ</name>
<organism evidence="1">
    <name type="scientific">viral metagenome</name>
    <dbReference type="NCBI Taxonomy" id="1070528"/>
    <lineage>
        <taxon>unclassified sequences</taxon>
        <taxon>metagenomes</taxon>
        <taxon>organismal metagenomes</taxon>
    </lineage>
</organism>
<sequence>MFRYLVPFLVGVYVGQEYKKLPRIKDEADKYIKEIKNYLENLK</sequence>
<protein>
    <submittedName>
        <fullName evidence="1">Uncharacterized protein</fullName>
    </submittedName>
</protein>